<evidence type="ECO:0000313" key="3">
    <source>
        <dbReference type="Proteomes" id="UP000226431"/>
    </source>
</evidence>
<accession>A0A2C5YX86</accession>
<dbReference type="Proteomes" id="UP000226431">
    <property type="component" value="Unassembled WGS sequence"/>
</dbReference>
<gene>
    <name evidence="2" type="ORF">CDD80_4666</name>
</gene>
<keyword evidence="3" id="KW-1185">Reference proteome</keyword>
<reference evidence="2 3" key="1">
    <citation type="submission" date="2017-06" db="EMBL/GenBank/DDBJ databases">
        <title>Ant-infecting Ophiocordyceps genomes reveal a high diversity of potential behavioral manipulation genes and a possible major role for enterotoxins.</title>
        <authorList>
            <person name="De Bekker C."/>
            <person name="Evans H.C."/>
            <person name="Brachmann A."/>
            <person name="Hughes D.P."/>
        </authorList>
    </citation>
    <scope>NUCLEOTIDE SEQUENCE [LARGE SCALE GENOMIC DNA]</scope>
    <source>
        <strain evidence="2 3">Map16</strain>
    </source>
</reference>
<proteinExistence type="predicted"/>
<evidence type="ECO:0000313" key="2">
    <source>
        <dbReference type="EMBL" id="PHH72233.1"/>
    </source>
</evidence>
<feature type="region of interest" description="Disordered" evidence="1">
    <location>
        <begin position="81"/>
        <end position="105"/>
    </location>
</feature>
<protein>
    <submittedName>
        <fullName evidence="2">Uncharacterized protein</fullName>
    </submittedName>
</protein>
<comment type="caution">
    <text evidence="2">The sequence shown here is derived from an EMBL/GenBank/DDBJ whole genome shotgun (WGS) entry which is preliminary data.</text>
</comment>
<dbReference type="AlphaFoldDB" id="A0A2C5YX86"/>
<evidence type="ECO:0000256" key="1">
    <source>
        <dbReference type="SAM" id="MobiDB-lite"/>
    </source>
</evidence>
<sequence length="105" mass="11634">MGKLGRFLASRLEAWRMMGAKDDLSPAHWRPRMLHRSGGRGLAETRAESIVLSASWVIVPGFDWAVGVLFPAYPARRADGELLRRKPSASESHPPAGRRSELKAD</sequence>
<name>A0A2C5YX86_9HYPO</name>
<organism evidence="2 3">
    <name type="scientific">Ophiocordyceps camponoti-rufipedis</name>
    <dbReference type="NCBI Taxonomy" id="2004952"/>
    <lineage>
        <taxon>Eukaryota</taxon>
        <taxon>Fungi</taxon>
        <taxon>Dikarya</taxon>
        <taxon>Ascomycota</taxon>
        <taxon>Pezizomycotina</taxon>
        <taxon>Sordariomycetes</taxon>
        <taxon>Hypocreomycetidae</taxon>
        <taxon>Hypocreales</taxon>
        <taxon>Ophiocordycipitaceae</taxon>
        <taxon>Ophiocordyceps</taxon>
    </lineage>
</organism>
<dbReference type="EMBL" id="NJES01000436">
    <property type="protein sequence ID" value="PHH72233.1"/>
    <property type="molecule type" value="Genomic_DNA"/>
</dbReference>